<organism evidence="7 8">
    <name type="scientific">Paenibacillus allorhizoplanae</name>
    <dbReference type="NCBI Taxonomy" id="2905648"/>
    <lineage>
        <taxon>Bacteria</taxon>
        <taxon>Bacillati</taxon>
        <taxon>Bacillota</taxon>
        <taxon>Bacilli</taxon>
        <taxon>Bacillales</taxon>
        <taxon>Paenibacillaceae</taxon>
        <taxon>Paenibacillus</taxon>
    </lineage>
</organism>
<dbReference type="InterPro" id="IPR016828">
    <property type="entry name" value="Alpha-L-arabinofuranosidase"/>
</dbReference>
<reference evidence="7" key="1">
    <citation type="submission" date="2022-01" db="EMBL/GenBank/DDBJ databases">
        <authorList>
            <person name="Criscuolo A."/>
        </authorList>
    </citation>
    <scope>NUCLEOTIDE SEQUENCE</scope>
    <source>
        <strain evidence="7">CIP111891</strain>
    </source>
</reference>
<evidence type="ECO:0000256" key="3">
    <source>
        <dbReference type="ARBA" id="ARBA00022801"/>
    </source>
</evidence>
<keyword evidence="2" id="KW-0732">Signal</keyword>
<accession>A0ABM9C221</accession>
<evidence type="ECO:0000256" key="5">
    <source>
        <dbReference type="RuleBase" id="RU361187"/>
    </source>
</evidence>
<protein>
    <recommendedName>
        <fullName evidence="6">Bacterial Ig-like domain-containing protein</fullName>
    </recommendedName>
</protein>
<dbReference type="InterPro" id="IPR006710">
    <property type="entry name" value="Glyco_hydro_43"/>
</dbReference>
<comment type="similarity">
    <text evidence="1 5">Belongs to the glycosyl hydrolase 43 family.</text>
</comment>
<evidence type="ECO:0000256" key="1">
    <source>
        <dbReference type="ARBA" id="ARBA00009865"/>
    </source>
</evidence>
<evidence type="ECO:0000256" key="2">
    <source>
        <dbReference type="ARBA" id="ARBA00022729"/>
    </source>
</evidence>
<evidence type="ECO:0000256" key="4">
    <source>
        <dbReference type="ARBA" id="ARBA00023295"/>
    </source>
</evidence>
<dbReference type="PANTHER" id="PTHR43817">
    <property type="entry name" value="GLYCOSYL HYDROLASE"/>
    <property type="match status" value="1"/>
</dbReference>
<comment type="caution">
    <text evidence="7">The sequence shown here is derived from an EMBL/GenBank/DDBJ whole genome shotgun (WGS) entry which is preliminary data.</text>
</comment>
<keyword evidence="3 5" id="KW-0378">Hydrolase</keyword>
<dbReference type="Proteomes" id="UP000838821">
    <property type="component" value="Unassembled WGS sequence"/>
</dbReference>
<gene>
    <name evidence="7" type="ORF">PAECIP111891_01608</name>
</gene>
<keyword evidence="8" id="KW-1185">Reference proteome</keyword>
<dbReference type="CDD" id="cd18817">
    <property type="entry name" value="GH43f_LbAraf43-like"/>
    <property type="match status" value="1"/>
</dbReference>
<evidence type="ECO:0000313" key="8">
    <source>
        <dbReference type="Proteomes" id="UP000838821"/>
    </source>
</evidence>
<keyword evidence="4 5" id="KW-0326">Glycosidase</keyword>
<evidence type="ECO:0000313" key="7">
    <source>
        <dbReference type="EMBL" id="CAH1200261.1"/>
    </source>
</evidence>
<dbReference type="InterPro" id="IPR011081">
    <property type="entry name" value="Big_4"/>
</dbReference>
<name>A0ABM9C221_9BACL</name>
<dbReference type="PIRSF" id="PIRSF025414">
    <property type="entry name" value="Alpha-L-arabinofuranosidase"/>
    <property type="match status" value="1"/>
</dbReference>
<dbReference type="RefSeq" id="WP_236286033.1">
    <property type="nucleotide sequence ID" value="NZ_CAKMMW010000003.1"/>
</dbReference>
<dbReference type="Pfam" id="PF07532">
    <property type="entry name" value="Big_4"/>
    <property type="match status" value="1"/>
</dbReference>
<feature type="domain" description="Bacterial Ig-like" evidence="6">
    <location>
        <begin position="8"/>
        <end position="61"/>
    </location>
</feature>
<dbReference type="EMBL" id="CAKMMW010000003">
    <property type="protein sequence ID" value="CAH1200261.1"/>
    <property type="molecule type" value="Genomic_DNA"/>
</dbReference>
<dbReference type="InterPro" id="IPR023296">
    <property type="entry name" value="Glyco_hydro_beta-prop_sf"/>
</dbReference>
<proteinExistence type="inferred from homology"/>
<evidence type="ECO:0000259" key="6">
    <source>
        <dbReference type="Pfam" id="PF07532"/>
    </source>
</evidence>
<dbReference type="PANTHER" id="PTHR43817:SF1">
    <property type="entry name" value="HYDROLASE, FAMILY 43, PUTATIVE (AFU_ORTHOLOGUE AFUA_3G01660)-RELATED"/>
    <property type="match status" value="1"/>
</dbReference>
<dbReference type="SUPFAM" id="SSF75005">
    <property type="entry name" value="Arabinanase/levansucrase/invertase"/>
    <property type="match status" value="1"/>
</dbReference>
<sequence length="384" mass="43629">MSHAVSAEIQISVPVNQIPEIPAQVEIEYIEGLRAAVNVKWDAVKLEVKGQPCTFQIKGTAHEITYLDPWIFQRADPHVLKHTDGYYYFTASVPEYDRIILRKARTLSGLREAHEAVIWVKHETGEMGNHIWAPEIHFIHGKWYIYFAAGTAEDRWAIRPYVLECSDADPMTGQWIEKGKIFLDFESFSLDATTFHHRGEQYLIWAQYQEKDSNLYIAKMANPWTISGPQVLIAKPEHHWEIQGFRVNEGPAVLMRDGRIFVTYSASATDHNYCMGLLEASLEDDLLDARSWRKQPSPVFQTNEETSNYGPGHNCFTVCENGALDLIVFHARPYRDLIGSPLTDPNRHAHVQVISWNEDGTPCLGTPGRTAIDVTVIAKIVVQS</sequence>
<dbReference type="Gene3D" id="2.115.10.20">
    <property type="entry name" value="Glycosyl hydrolase domain, family 43"/>
    <property type="match status" value="1"/>
</dbReference>
<dbReference type="Pfam" id="PF04616">
    <property type="entry name" value="Glyco_hydro_43"/>
    <property type="match status" value="1"/>
</dbReference>